<proteinExistence type="predicted"/>
<dbReference type="AlphaFoldDB" id="A0AAV5S6I5"/>
<organism evidence="5 6">
    <name type="scientific">Maudiozyma humilis</name>
    <name type="common">Sour dough yeast</name>
    <name type="synonym">Kazachstania humilis</name>
    <dbReference type="NCBI Taxonomy" id="51915"/>
    <lineage>
        <taxon>Eukaryota</taxon>
        <taxon>Fungi</taxon>
        <taxon>Dikarya</taxon>
        <taxon>Ascomycota</taxon>
        <taxon>Saccharomycotina</taxon>
        <taxon>Saccharomycetes</taxon>
        <taxon>Saccharomycetales</taxon>
        <taxon>Saccharomycetaceae</taxon>
        <taxon>Maudiozyma</taxon>
    </lineage>
</organism>
<dbReference type="Proteomes" id="UP001377567">
    <property type="component" value="Unassembled WGS sequence"/>
</dbReference>
<gene>
    <name evidence="5" type="ORF">DAKH74_049740</name>
</gene>
<dbReference type="GO" id="GO:0006574">
    <property type="term" value="P:L-valine catabolic process"/>
    <property type="evidence" value="ECO:0007669"/>
    <property type="project" value="TreeGrafter"/>
</dbReference>
<dbReference type="PANTHER" id="PTHR43176">
    <property type="entry name" value="3-HYDROXYISOBUTYRYL-COA HYDROLASE-RELATED"/>
    <property type="match status" value="1"/>
</dbReference>
<name>A0AAV5S6I5_MAUHU</name>
<dbReference type="InterPro" id="IPR029045">
    <property type="entry name" value="ClpP/crotonase-like_dom_sf"/>
</dbReference>
<dbReference type="PROSITE" id="PS00166">
    <property type="entry name" value="ENOYL_COA_HYDRATASE"/>
    <property type="match status" value="1"/>
</dbReference>
<dbReference type="Pfam" id="PF16113">
    <property type="entry name" value="ECH_2"/>
    <property type="match status" value="1"/>
</dbReference>
<dbReference type="InterPro" id="IPR045004">
    <property type="entry name" value="ECH_dom"/>
</dbReference>
<comment type="catalytic activity">
    <reaction evidence="1">
        <text>3-hydroxy-2-methylpropanoyl-CoA + H2O = 3-hydroxy-2-methylpropanoate + CoA + H(+)</text>
        <dbReference type="Rhea" id="RHEA:20888"/>
        <dbReference type="ChEBI" id="CHEBI:11805"/>
        <dbReference type="ChEBI" id="CHEBI:15377"/>
        <dbReference type="ChEBI" id="CHEBI:15378"/>
        <dbReference type="ChEBI" id="CHEBI:57287"/>
        <dbReference type="ChEBI" id="CHEBI:57340"/>
        <dbReference type="EC" id="3.1.2.4"/>
    </reaction>
</comment>
<reference evidence="5 6" key="1">
    <citation type="journal article" date="2023" name="Elife">
        <title>Identification of key yeast species and microbe-microbe interactions impacting larval growth of Drosophila in the wild.</title>
        <authorList>
            <person name="Mure A."/>
            <person name="Sugiura Y."/>
            <person name="Maeda R."/>
            <person name="Honda K."/>
            <person name="Sakurai N."/>
            <person name="Takahashi Y."/>
            <person name="Watada M."/>
            <person name="Katoh T."/>
            <person name="Gotoh A."/>
            <person name="Gotoh Y."/>
            <person name="Taniguchi I."/>
            <person name="Nakamura K."/>
            <person name="Hayashi T."/>
            <person name="Katayama T."/>
            <person name="Uemura T."/>
            <person name="Hattori Y."/>
        </authorList>
    </citation>
    <scope>NUCLEOTIDE SEQUENCE [LARGE SCALE GENOMIC DNA]</scope>
    <source>
        <strain evidence="5 6">KH-74</strain>
    </source>
</reference>
<dbReference type="EMBL" id="BTGD01000025">
    <property type="protein sequence ID" value="GMM58357.1"/>
    <property type="molecule type" value="Genomic_DNA"/>
</dbReference>
<dbReference type="InterPro" id="IPR018376">
    <property type="entry name" value="Enoyl-CoA_hyd/isom_CS"/>
</dbReference>
<dbReference type="GO" id="GO:0005739">
    <property type="term" value="C:mitochondrion"/>
    <property type="evidence" value="ECO:0007669"/>
    <property type="project" value="TreeGrafter"/>
</dbReference>
<accession>A0AAV5S6I5</accession>
<evidence type="ECO:0000256" key="2">
    <source>
        <dbReference type="ARBA" id="ARBA00011915"/>
    </source>
</evidence>
<dbReference type="GO" id="GO:0003860">
    <property type="term" value="F:3-hydroxyisobutyryl-CoA hydrolase activity"/>
    <property type="evidence" value="ECO:0007669"/>
    <property type="project" value="UniProtKB-EC"/>
</dbReference>
<dbReference type="Gene3D" id="3.90.226.10">
    <property type="entry name" value="2-enoyl-CoA Hydratase, Chain A, domain 1"/>
    <property type="match status" value="1"/>
</dbReference>
<keyword evidence="6" id="KW-1185">Reference proteome</keyword>
<feature type="domain" description="Enoyl-CoA hydratase/isomerase" evidence="4">
    <location>
        <begin position="56"/>
        <end position="410"/>
    </location>
</feature>
<evidence type="ECO:0000256" key="3">
    <source>
        <dbReference type="ARBA" id="ARBA00022801"/>
    </source>
</evidence>
<evidence type="ECO:0000313" key="5">
    <source>
        <dbReference type="EMBL" id="GMM58357.1"/>
    </source>
</evidence>
<dbReference type="InterPro" id="IPR032259">
    <property type="entry name" value="HIBYL-CoA-H"/>
</dbReference>
<dbReference type="CDD" id="cd06558">
    <property type="entry name" value="crotonase-like"/>
    <property type="match status" value="1"/>
</dbReference>
<evidence type="ECO:0000259" key="4">
    <source>
        <dbReference type="Pfam" id="PF16113"/>
    </source>
</evidence>
<comment type="caution">
    <text evidence="5">The sequence shown here is derived from an EMBL/GenBank/DDBJ whole genome shotgun (WGS) entry which is preliminary data.</text>
</comment>
<dbReference type="SUPFAM" id="SSF52096">
    <property type="entry name" value="ClpP/crotonase"/>
    <property type="match status" value="1"/>
</dbReference>
<keyword evidence="3 5" id="KW-0378">Hydrolase</keyword>
<sequence length="514" mass="57725">MLRGTIRTASLLRNNSRYVLCRSANMATSSQTRSVDGNAPSIEQPEVLFQVKDTARVVTLNRPKKLNALNTNMCSMMFETLNEYSKSDLINLVILKSSSGKRAFCAGGDVASVASFNLANEYNKSVEFFQHEYSLNFQLATFNKPVVSIMDGITMGGGVGLSIHTPFRIATEHTKWAMPEMDIGFFPDVGVTFALPRVITIANNEAQMALYLCLTGDVLSGADAYMLGLASHYVTHDNLVNLERRLGEVTVPNVFRGQFRQQDEDTGRKMMQIINNSIQEFAPQLPQGYKFRYTDAQLDVIEQCFSVKKVQSVDDVLHNLEAYEGPLEGKNFALEVRGKLQQKSHTSMALAIRLLQENSKDHIEAALRRDLYTAANMCHNNVDGLSEFSEATNAKLTLKQKNAYNWKNNDKAILSTQITSLTSPKPSIPVSLLKNSVNVTWNSYPTHEWYQLPSENKVLDLIKTKRFTKETLFEYFCDNNTNTKDKAGVKELCTSIIRRKCTTNPQTSLLELKE</sequence>
<dbReference type="PANTHER" id="PTHR43176:SF3">
    <property type="entry name" value="3-HYDROXYISOBUTYRYL-COA HYDROLASE, MITOCHONDRIAL"/>
    <property type="match status" value="1"/>
</dbReference>
<protein>
    <recommendedName>
        <fullName evidence="2">3-hydroxyisobutyryl-CoA hydrolase</fullName>
        <ecNumber evidence="2">3.1.2.4</ecNumber>
    </recommendedName>
</protein>
<evidence type="ECO:0000313" key="6">
    <source>
        <dbReference type="Proteomes" id="UP001377567"/>
    </source>
</evidence>
<dbReference type="EC" id="3.1.2.4" evidence="2"/>
<evidence type="ECO:0000256" key="1">
    <source>
        <dbReference type="ARBA" id="ARBA00001709"/>
    </source>
</evidence>
<dbReference type="FunFam" id="3.90.226.10:FF:000080">
    <property type="entry name" value="3-hydroxyisobutyryl-CoA hydrolase, mitochondrial"/>
    <property type="match status" value="1"/>
</dbReference>